<dbReference type="EMBL" id="LJYW01000001">
    <property type="protein sequence ID" value="KPL51329.1"/>
    <property type="molecule type" value="Genomic_DNA"/>
</dbReference>
<dbReference type="Gene3D" id="3.30.70.920">
    <property type="match status" value="1"/>
</dbReference>
<reference evidence="5 6" key="1">
    <citation type="submission" date="2015-09" db="EMBL/GenBank/DDBJ databases">
        <authorList>
            <consortium name="Swine Surveillance"/>
        </authorList>
    </citation>
    <scope>NUCLEOTIDE SEQUENCE [LARGE SCALE GENOMIC DNA]</scope>
    <source>
        <strain evidence="5 6">16</strain>
    </source>
</reference>
<evidence type="ECO:0000256" key="3">
    <source>
        <dbReference type="ARBA" id="ARBA00023163"/>
    </source>
</evidence>
<name>A0A0N8GEE9_9HYPH</name>
<dbReference type="GO" id="GO:0006355">
    <property type="term" value="P:regulation of DNA-templated transcription"/>
    <property type="evidence" value="ECO:0007669"/>
    <property type="project" value="UniProtKB-ARBA"/>
</dbReference>
<dbReference type="PROSITE" id="PS50956">
    <property type="entry name" value="HTH_ASNC_2"/>
    <property type="match status" value="1"/>
</dbReference>
<accession>A0A0N8GEE9</accession>
<evidence type="ECO:0000259" key="4">
    <source>
        <dbReference type="PROSITE" id="PS50956"/>
    </source>
</evidence>
<reference evidence="5 6" key="2">
    <citation type="submission" date="2015-10" db="EMBL/GenBank/DDBJ databases">
        <title>Draft Genome Sequence of Prosthecomicrobium hirschii ATCC 27832.</title>
        <authorList>
            <person name="Daniel J."/>
            <person name="Givan S.A."/>
            <person name="Brun Y.V."/>
            <person name="Brown P.J."/>
        </authorList>
    </citation>
    <scope>NUCLEOTIDE SEQUENCE [LARGE SCALE GENOMIC DNA]</scope>
    <source>
        <strain evidence="5 6">16</strain>
    </source>
</reference>
<dbReference type="Proteomes" id="UP000048984">
    <property type="component" value="Unassembled WGS sequence"/>
</dbReference>
<evidence type="ECO:0000256" key="2">
    <source>
        <dbReference type="ARBA" id="ARBA00023125"/>
    </source>
</evidence>
<comment type="caution">
    <text evidence="5">The sequence shown here is derived from an EMBL/GenBank/DDBJ whole genome shotgun (WGS) entry which is preliminary data.</text>
</comment>
<evidence type="ECO:0000313" key="6">
    <source>
        <dbReference type="Proteomes" id="UP000048984"/>
    </source>
</evidence>
<dbReference type="PRINTS" id="PR00033">
    <property type="entry name" value="HTHASNC"/>
</dbReference>
<sequence>MIALDGYDLRLLAALQTDGRLTNQELAERVHLSASQCSRRRQALEEAGVIRRYRAEIDGERLGLGVTAFVNVQLSRHSEHNARRFRDVIADCDEVLEAHALTGDMDYLIKIAVRDLKSFADFVNTVLLAHETVAHVTSRIVIETLKSGGALPLRAGSGG</sequence>
<protein>
    <submittedName>
        <fullName evidence="5">AsnC family transcriptional regulator</fullName>
    </submittedName>
</protein>
<dbReference type="InterPro" id="IPR011008">
    <property type="entry name" value="Dimeric_a/b-barrel"/>
</dbReference>
<dbReference type="PANTHER" id="PTHR30154">
    <property type="entry name" value="LEUCINE-RESPONSIVE REGULATORY PROTEIN"/>
    <property type="match status" value="1"/>
</dbReference>
<dbReference type="SUPFAM" id="SSF54909">
    <property type="entry name" value="Dimeric alpha+beta barrel"/>
    <property type="match status" value="1"/>
</dbReference>
<dbReference type="Pfam" id="PF13412">
    <property type="entry name" value="HTH_24"/>
    <property type="match status" value="1"/>
</dbReference>
<evidence type="ECO:0000313" key="5">
    <source>
        <dbReference type="EMBL" id="KPL51329.1"/>
    </source>
</evidence>
<dbReference type="InterPro" id="IPR019888">
    <property type="entry name" value="Tscrpt_reg_AsnC-like"/>
</dbReference>
<dbReference type="PANTHER" id="PTHR30154:SF46">
    <property type="entry name" value="TRANSCRIPTIONAL REGULATORY PROTEIN"/>
    <property type="match status" value="1"/>
</dbReference>
<dbReference type="InterPro" id="IPR036390">
    <property type="entry name" value="WH_DNA-bd_sf"/>
</dbReference>
<feature type="domain" description="HTH asnC-type" evidence="4">
    <location>
        <begin position="4"/>
        <end position="65"/>
    </location>
</feature>
<dbReference type="GO" id="GO:0043565">
    <property type="term" value="F:sequence-specific DNA binding"/>
    <property type="evidence" value="ECO:0007669"/>
    <property type="project" value="InterPro"/>
</dbReference>
<dbReference type="RefSeq" id="WP_054357492.1">
    <property type="nucleotide sequence ID" value="NZ_LJYW01000001.1"/>
</dbReference>
<dbReference type="SMART" id="SM00344">
    <property type="entry name" value="HTH_ASNC"/>
    <property type="match status" value="1"/>
</dbReference>
<keyword evidence="1" id="KW-0805">Transcription regulation</keyword>
<dbReference type="Gene3D" id="1.10.10.10">
    <property type="entry name" value="Winged helix-like DNA-binding domain superfamily/Winged helix DNA-binding domain"/>
    <property type="match status" value="1"/>
</dbReference>
<dbReference type="SUPFAM" id="SSF46785">
    <property type="entry name" value="Winged helix' DNA-binding domain"/>
    <property type="match status" value="1"/>
</dbReference>
<gene>
    <name evidence="5" type="ORF">ABB55_03065</name>
</gene>
<proteinExistence type="predicted"/>
<evidence type="ECO:0000256" key="1">
    <source>
        <dbReference type="ARBA" id="ARBA00023015"/>
    </source>
</evidence>
<dbReference type="AlphaFoldDB" id="A0A0N8GEE9"/>
<dbReference type="Pfam" id="PF01037">
    <property type="entry name" value="AsnC_trans_reg"/>
    <property type="match status" value="1"/>
</dbReference>
<dbReference type="InterPro" id="IPR011991">
    <property type="entry name" value="ArsR-like_HTH"/>
</dbReference>
<dbReference type="GO" id="GO:0005829">
    <property type="term" value="C:cytosol"/>
    <property type="evidence" value="ECO:0007669"/>
    <property type="project" value="TreeGrafter"/>
</dbReference>
<keyword evidence="6" id="KW-1185">Reference proteome</keyword>
<dbReference type="InterPro" id="IPR036388">
    <property type="entry name" value="WH-like_DNA-bd_sf"/>
</dbReference>
<keyword evidence="3" id="KW-0804">Transcription</keyword>
<dbReference type="InterPro" id="IPR000485">
    <property type="entry name" value="AsnC-type_HTH_dom"/>
</dbReference>
<dbReference type="GO" id="GO:0043200">
    <property type="term" value="P:response to amino acid"/>
    <property type="evidence" value="ECO:0007669"/>
    <property type="project" value="TreeGrafter"/>
</dbReference>
<keyword evidence="2" id="KW-0238">DNA-binding</keyword>
<dbReference type="InterPro" id="IPR019887">
    <property type="entry name" value="Tscrpt_reg_AsnC/Lrp_C"/>
</dbReference>
<organism evidence="5 6">
    <name type="scientific">Prosthecodimorpha hirschii</name>
    <dbReference type="NCBI Taxonomy" id="665126"/>
    <lineage>
        <taxon>Bacteria</taxon>
        <taxon>Pseudomonadati</taxon>
        <taxon>Pseudomonadota</taxon>
        <taxon>Alphaproteobacteria</taxon>
        <taxon>Hyphomicrobiales</taxon>
        <taxon>Ancalomicrobiaceae</taxon>
        <taxon>Prosthecodimorpha</taxon>
    </lineage>
</organism>
<dbReference type="CDD" id="cd00090">
    <property type="entry name" value="HTH_ARSR"/>
    <property type="match status" value="1"/>
</dbReference>